<sequence length="608" mass="68280">MVIQHERQGNFTEPDESKILVNAAKSNKPASGSKPPRNCTFCGKDNHFVENCFKKNGVPPHMKKYASANAATEGASSEPIAATPPSISQEQYDKLMSLLQHSNLASTSASTSSVKVGSSMVTDHTSMIHKGISHSLHNACVLGTWIIDSGASHHICSSLSWFQSYIEINPINITLPNGNFAIAKLSGTVQFSPQFVITNVLFVPNFSINLIAVSKLCQSPHYIVNFTNSHCIIQDKKNLKMIGSADEHDGLYHLKLTDKVAHVASIDGSNHKSIPKSALWHFRLGHPSHLRLASLHNKFPYVTADPNGICDVCHLAKHKKLPYNTSFNKAAHAYDVIHFDIWGPISIKSFHHHSYFLTAVDDYSRYTWIVLMKSKAETRNHVINLIKMIQTQFNHQVKIVRSDNGPEFLMNEFYASKGILHQTSCVESPQQNGRVERKHQHILNIARALLYHSNLPKTFWSYAVLHATYIINRISTPVLQNKSPYEMLYQSFPNLHELKVFGSLAYASTLNINRSKLSPRGRKCVFLGYKQGVKGSILFDLDCKTIFISRNVTHFDHILPYTTNNSSIHWHYHSTFDSTPSENHTPADPANDLTIKPLTTLLTDLHYQ</sequence>
<accession>A0ACB0MDJ8</accession>
<organism evidence="1 2">
    <name type="scientific">Trifolium pratense</name>
    <name type="common">Red clover</name>
    <dbReference type="NCBI Taxonomy" id="57577"/>
    <lineage>
        <taxon>Eukaryota</taxon>
        <taxon>Viridiplantae</taxon>
        <taxon>Streptophyta</taxon>
        <taxon>Embryophyta</taxon>
        <taxon>Tracheophyta</taxon>
        <taxon>Spermatophyta</taxon>
        <taxon>Magnoliopsida</taxon>
        <taxon>eudicotyledons</taxon>
        <taxon>Gunneridae</taxon>
        <taxon>Pentapetalae</taxon>
        <taxon>rosids</taxon>
        <taxon>fabids</taxon>
        <taxon>Fabales</taxon>
        <taxon>Fabaceae</taxon>
        <taxon>Papilionoideae</taxon>
        <taxon>50 kb inversion clade</taxon>
        <taxon>NPAAA clade</taxon>
        <taxon>Hologalegina</taxon>
        <taxon>IRL clade</taxon>
        <taxon>Trifolieae</taxon>
        <taxon>Trifolium</taxon>
    </lineage>
</organism>
<protein>
    <submittedName>
        <fullName evidence="1">Uncharacterized protein</fullName>
    </submittedName>
</protein>
<evidence type="ECO:0000313" key="2">
    <source>
        <dbReference type="Proteomes" id="UP001177021"/>
    </source>
</evidence>
<dbReference type="Proteomes" id="UP001177021">
    <property type="component" value="Unassembled WGS sequence"/>
</dbReference>
<reference evidence="1" key="1">
    <citation type="submission" date="2023-10" db="EMBL/GenBank/DDBJ databases">
        <authorList>
            <person name="Rodriguez Cubillos JULIANA M."/>
            <person name="De Vega J."/>
        </authorList>
    </citation>
    <scope>NUCLEOTIDE SEQUENCE</scope>
</reference>
<gene>
    <name evidence="1" type="ORF">MILVUS5_LOCUS40775</name>
</gene>
<proteinExistence type="predicted"/>
<name>A0ACB0MDJ8_TRIPR</name>
<evidence type="ECO:0000313" key="1">
    <source>
        <dbReference type="EMBL" id="CAJ2678503.1"/>
    </source>
</evidence>
<keyword evidence="2" id="KW-1185">Reference proteome</keyword>
<comment type="caution">
    <text evidence="1">The sequence shown here is derived from an EMBL/GenBank/DDBJ whole genome shotgun (WGS) entry which is preliminary data.</text>
</comment>
<dbReference type="EMBL" id="CASHSV030000823">
    <property type="protein sequence ID" value="CAJ2678503.1"/>
    <property type="molecule type" value="Genomic_DNA"/>
</dbReference>